<dbReference type="KEGG" id="bcz:pE33L466_0325"/>
<organism evidence="1 2">
    <name type="scientific">Bacillus cereus (strain ZK / E33L)</name>
    <dbReference type="NCBI Taxonomy" id="288681"/>
    <lineage>
        <taxon>Bacteria</taxon>
        <taxon>Bacillati</taxon>
        <taxon>Bacillota</taxon>
        <taxon>Bacilli</taxon>
        <taxon>Bacillales</taxon>
        <taxon>Bacillaceae</taxon>
        <taxon>Bacillus</taxon>
        <taxon>Bacillus cereus group</taxon>
    </lineage>
</organism>
<dbReference type="EMBL" id="CP000040">
    <property type="protein sequence ID" value="AAY60470.1"/>
    <property type="molecule type" value="Genomic_DNA"/>
</dbReference>
<dbReference type="Gene3D" id="3.40.50.300">
    <property type="entry name" value="P-loop containing nucleotide triphosphate hydrolases"/>
    <property type="match status" value="1"/>
</dbReference>
<proteinExistence type="predicted"/>
<keyword evidence="1" id="KW-0614">Plasmid</keyword>
<dbReference type="Proteomes" id="UP000002612">
    <property type="component" value="Plasmid pE33L466"/>
</dbReference>
<gene>
    <name evidence="1" type="ordered locus">pE33L466_0325</name>
</gene>
<sequence>MVKFTFLLKPIMNKIIGLISADFLEKLKMRCKLNKIKSFQKQYEDTFVDSKTFQDFLNREENALLIFDYVFGSKFKSSSRDDFVEQLSRSAMNEINKFRNSVDLKEIEDHPVVKQYLRELIIYLQEYRDKSFKQNEMSMLANIQNSIVAGNENLSEYFEKNLVEIQQRAYIKKYTDEHLEELLNQNILDLGKRYNSEANVGTDFNVVFDSLIGDKKIFENLDVLIHKFRDSINKFSIALDVYKEEVELKDISFVVKILDFLKDINCNDSEFYLESNLNTFIEEINNFMGEVEGFRYWLYEKGQQNIRNESITLIHQISQHERVITDYINLIHPNLISNPYLLIYGEAGIGKSHLLADNAKRLQEAGHSVFLFLGQYLNKRDQPFKQLFDLIDYKGDKEYFCKEFNERAQSKNKKTVIIIDALNEGEGKYFWKNYLLSFLNFIKKFKNIAVVLSVRSNYVRSVLPENIEYEFPLHELEHKGFNDLSLEALEPFFNFYKINPVMFPSLENECYNPLFLQIYCEVFQDNYKGFRGWSIVEVLEKYIEKINAKMSLDERFRYLSSLNLVSEILKGIAVKFIENEKRDITLNELYEVLEKVASKYTTEYRLLILGLEEENILTINKGHNEGLVYFTYERFADIYMSIILLERHQQDKNLFKNILLSNSQFYYGIYESLSIVIPEKQEVEWLDLIESKFITFDIAEEFVRGISWRNVQNINERTFYWINKCLSQNNMQLQSLVYGRLLKQSYVIESPLNADFLHDNLNNMSMSIRDGSWTIFINDNSEVPMRLAEIILKQNLSFEHFNKQNFELLSTTYIWLLTSSNIKLRDAATTALVKLYMNQPSIIIKDIIRFISVNDPYVLERLFASVYGAILRTNDLSQLGEIVDCIYNNIFEKNEVYPNILVRDYARSIILFAINKEIISFKGYEKINPPYSSVWYEKIYSLQEIDNKVKEMEQKSEEVYGGFRSIVRSMTTEYGRGTGAYGDFGRYVFGSAVSDWRNQFEDQDLSNIATMRIVEYGYNEEVHGYYDRNLNHHSRHQNSVERIGKKLQWISLYELLAKLTDNYPVYKEVKRYTPEYEQYQKLQNKKMHRYMRNLFDFESEEDIVVIEQESEIPLKEEEHIVRIEKEYYKKYDGPWDPFLRNIDPSLLNYPTEKSTHNLIKSYLPHRPNKYWAQSKKEFENLEDYLFIEYEGEKYISLAQLLIQKRDNGKNYLDVDEFCVKTKAIFLPLKDKENYIGLKSVKKGDLSVSWGNIYTVFAFEYCWHPAFLENCYEQEFENIKYEESVFEYLWETDVDSISGELNSCSYLLPSANLVKFFELNQTSEGVWKDEHNNLVAFDTQYLGYERNLLFRADYLEEYLESNHLTIVWDFYMEKKSERSRKEEWFICWINNNKDIEHQILEEHQETDRKELF</sequence>
<name>Q4V1D7_BACCZ</name>
<evidence type="ECO:0008006" key="3">
    <source>
        <dbReference type="Google" id="ProtNLM"/>
    </source>
</evidence>
<dbReference type="InterPro" id="IPR027417">
    <property type="entry name" value="P-loop_NTPase"/>
</dbReference>
<evidence type="ECO:0000313" key="1">
    <source>
        <dbReference type="EMBL" id="AAY60470.1"/>
    </source>
</evidence>
<accession>Q4V1D7</accession>
<dbReference type="SUPFAM" id="SSF52540">
    <property type="entry name" value="P-loop containing nucleoside triphosphate hydrolases"/>
    <property type="match status" value="1"/>
</dbReference>
<reference evidence="2" key="1">
    <citation type="journal article" date="2006" name="J. Bacteriol.">
        <title>Pathogenomic sequence analysis of Bacillus cereus and Bacillus thuringiensis isolates closely related to Bacillus anthracis.</title>
        <authorList>
            <person name="Han C.S."/>
            <person name="Xie G."/>
            <person name="Challacombe J.F."/>
            <person name="Altherr M.R."/>
            <person name="Bhotika S.S."/>
            <person name="Brown N."/>
            <person name="Bruce D."/>
            <person name="Campbell C.S."/>
            <person name="Campbell M.L."/>
            <person name="Chen J."/>
            <person name="Chertkov O."/>
            <person name="Cleland C."/>
            <person name="Dimitrijevic M."/>
            <person name="Doggett N.A."/>
            <person name="Fawcett J.J."/>
            <person name="Glavina T."/>
            <person name="Goodwin L.A."/>
            <person name="Green L.D."/>
            <person name="Hill K.K."/>
            <person name="Hitchcock P."/>
            <person name="Jackson P.J."/>
            <person name="Keim P."/>
            <person name="Kewalramani A.R."/>
            <person name="Longmire J."/>
            <person name="Lucas S."/>
            <person name="Malfatti S."/>
            <person name="McMurry K."/>
            <person name="Meincke L.J."/>
            <person name="Misra M."/>
            <person name="Moseman B.L."/>
            <person name="Mundt M."/>
            <person name="Munk A.C."/>
            <person name="Okinaka R.T."/>
            <person name="Parson-Quintana B."/>
            <person name="Reilly L.P."/>
            <person name="Richardson P."/>
            <person name="Robinson D.L."/>
            <person name="Rubin E."/>
            <person name="Saunders E."/>
            <person name="Tapia R."/>
            <person name="Tesmer J.G."/>
            <person name="Thayer N."/>
            <person name="Thompson L.S."/>
            <person name="Tice H."/>
            <person name="Ticknor L.O."/>
            <person name="Wills P.L."/>
            <person name="Brettin T.S."/>
            <person name="Gilna P."/>
        </authorList>
    </citation>
    <scope>NUCLEOTIDE SEQUENCE [LARGE SCALE GENOMIC DNA]</scope>
    <source>
        <strain evidence="2">ZK / E33L</strain>
        <plasmid evidence="2">pE33L466</plasmid>
    </source>
</reference>
<geneLocation type="plasmid" evidence="1 2">
    <name>pE33L466</name>
</geneLocation>
<evidence type="ECO:0000313" key="2">
    <source>
        <dbReference type="Proteomes" id="UP000002612"/>
    </source>
</evidence>
<dbReference type="PATRIC" id="fig|288681.22.peg.6008"/>
<protein>
    <recommendedName>
        <fullName evidence="3">ATP-binding protein</fullName>
    </recommendedName>
</protein>